<dbReference type="InterPro" id="IPR013830">
    <property type="entry name" value="SGNH_hydro"/>
</dbReference>
<dbReference type="Gene3D" id="3.40.50.1110">
    <property type="entry name" value="SGNH hydrolase"/>
    <property type="match status" value="1"/>
</dbReference>
<keyword evidence="4" id="KW-1185">Reference proteome</keyword>
<feature type="region of interest" description="Disordered" evidence="1">
    <location>
        <begin position="1"/>
        <end position="40"/>
    </location>
</feature>
<dbReference type="Pfam" id="PF13472">
    <property type="entry name" value="Lipase_GDSL_2"/>
    <property type="match status" value="1"/>
</dbReference>
<dbReference type="PANTHER" id="PTHR43784">
    <property type="entry name" value="GDSL-LIKE LIPASE/ACYLHYDROLASE, PUTATIVE (AFU_ORTHOLOGUE AFUA_2G00820)-RELATED"/>
    <property type="match status" value="1"/>
</dbReference>
<feature type="compositionally biased region" description="Basic and acidic residues" evidence="1">
    <location>
        <begin position="8"/>
        <end position="24"/>
    </location>
</feature>
<dbReference type="AlphaFoldDB" id="A0A495XVP3"/>
<dbReference type="CDD" id="cd01832">
    <property type="entry name" value="SGNH_hydrolase_like_1"/>
    <property type="match status" value="1"/>
</dbReference>
<proteinExistence type="predicted"/>
<feature type="domain" description="SGNH hydrolase-type esterase" evidence="2">
    <location>
        <begin position="50"/>
        <end position="230"/>
    </location>
</feature>
<dbReference type="Proteomes" id="UP000278440">
    <property type="component" value="Unassembled WGS sequence"/>
</dbReference>
<dbReference type="SUPFAM" id="SSF52266">
    <property type="entry name" value="SGNH hydrolase"/>
    <property type="match status" value="1"/>
</dbReference>
<protein>
    <submittedName>
        <fullName evidence="3">Lysophospholipase L1-like esterase</fullName>
    </submittedName>
</protein>
<evidence type="ECO:0000313" key="3">
    <source>
        <dbReference type="EMBL" id="RKT76874.1"/>
    </source>
</evidence>
<gene>
    <name evidence="3" type="ORF">DFJ68_0276</name>
</gene>
<evidence type="ECO:0000259" key="2">
    <source>
        <dbReference type="Pfam" id="PF13472"/>
    </source>
</evidence>
<feature type="compositionally biased region" description="Basic and acidic residues" evidence="1">
    <location>
        <begin position="287"/>
        <end position="297"/>
    </location>
</feature>
<feature type="region of interest" description="Disordered" evidence="1">
    <location>
        <begin position="281"/>
        <end position="304"/>
    </location>
</feature>
<reference evidence="3 4" key="1">
    <citation type="submission" date="2018-10" db="EMBL/GenBank/DDBJ databases">
        <title>Sequencing the genomes of 1000 actinobacteria strains.</title>
        <authorList>
            <person name="Klenk H.-P."/>
        </authorList>
    </citation>
    <scope>NUCLEOTIDE SEQUENCE [LARGE SCALE GENOMIC DNA]</scope>
    <source>
        <strain evidence="3 4">DSM 44267</strain>
    </source>
</reference>
<comment type="caution">
    <text evidence="3">The sequence shown here is derived from an EMBL/GenBank/DDBJ whole genome shotgun (WGS) entry which is preliminary data.</text>
</comment>
<name>A0A495XVP3_9MICO</name>
<dbReference type="InterPro" id="IPR036514">
    <property type="entry name" value="SGNH_hydro_sf"/>
</dbReference>
<organism evidence="3 4">
    <name type="scientific">Terracoccus luteus</name>
    <dbReference type="NCBI Taxonomy" id="53356"/>
    <lineage>
        <taxon>Bacteria</taxon>
        <taxon>Bacillati</taxon>
        <taxon>Actinomycetota</taxon>
        <taxon>Actinomycetes</taxon>
        <taxon>Micrococcales</taxon>
        <taxon>Intrasporangiaceae</taxon>
        <taxon>Terracoccus</taxon>
    </lineage>
</organism>
<dbReference type="EMBL" id="RBXT01000001">
    <property type="protein sequence ID" value="RKT76874.1"/>
    <property type="molecule type" value="Genomic_DNA"/>
</dbReference>
<accession>A0A495XVP3</accession>
<evidence type="ECO:0000313" key="4">
    <source>
        <dbReference type="Proteomes" id="UP000278440"/>
    </source>
</evidence>
<dbReference type="InterPro" id="IPR053140">
    <property type="entry name" value="GDSL_Rv0518-like"/>
</dbReference>
<dbReference type="PANTHER" id="PTHR43784:SF2">
    <property type="entry name" value="GDSL-LIKE LIPASE_ACYLHYDROLASE, PUTATIVE (AFU_ORTHOLOGUE AFUA_2G00820)-RELATED"/>
    <property type="match status" value="1"/>
</dbReference>
<evidence type="ECO:0000256" key="1">
    <source>
        <dbReference type="SAM" id="MobiDB-lite"/>
    </source>
</evidence>
<sequence>MTPTDPTLPRHDAAGAPGEQRHETAGTPAAQPVSGGVAPSSPRVWTRYVAVGDSFTEGMCDDDPALVHDGEFAGWADRLAAHLSQITQGAGAGFGYANLAVRGRKLADVVGPQLDDALALSPDLVSIVGGGNDILRPKADLDALAAELERAVARVRATGADVLMATPVDPADAPLVKATRGRAAVHSANVWSIAQRHGAHVVDQWGMRALRDWRMWSEDRIHMTSEGHRRVSLAALAALGHPAADDWQTPLDPAPPIGRREALQANAQWAREYVGPWVHRRLTGRSSGDDRRAKRPDVTPVDPT</sequence>